<dbReference type="PANTHER" id="PTHR11455">
    <property type="entry name" value="CRYPTOCHROME"/>
    <property type="match status" value="1"/>
</dbReference>
<dbReference type="Gene3D" id="1.25.40.80">
    <property type="match status" value="1"/>
</dbReference>
<dbReference type="GO" id="GO:0005737">
    <property type="term" value="C:cytoplasm"/>
    <property type="evidence" value="ECO:0007669"/>
    <property type="project" value="TreeGrafter"/>
</dbReference>
<feature type="region of interest" description="Disordered" evidence="6">
    <location>
        <begin position="169"/>
        <end position="190"/>
    </location>
</feature>
<dbReference type="InterPro" id="IPR006050">
    <property type="entry name" value="DNA_photolyase_N"/>
</dbReference>
<feature type="region of interest" description="Disordered" evidence="6">
    <location>
        <begin position="622"/>
        <end position="647"/>
    </location>
</feature>
<dbReference type="GO" id="GO:0003677">
    <property type="term" value="F:DNA binding"/>
    <property type="evidence" value="ECO:0007669"/>
    <property type="project" value="TreeGrafter"/>
</dbReference>
<dbReference type="InterPro" id="IPR036155">
    <property type="entry name" value="Crypto/Photolyase_N_sf"/>
</dbReference>
<dbReference type="SUPFAM" id="SSF48173">
    <property type="entry name" value="Cryptochrome/photolyase FAD-binding domain"/>
    <property type="match status" value="1"/>
</dbReference>
<comment type="cofactor">
    <cofactor evidence="4">
        <name>FAD</name>
        <dbReference type="ChEBI" id="CHEBI:57692"/>
    </cofactor>
    <text evidence="4">Binds 1 FAD per subunit.</text>
</comment>
<name>A0A8J4CFP3_9CHLO</name>
<dbReference type="InterPro" id="IPR014729">
    <property type="entry name" value="Rossmann-like_a/b/a_fold"/>
</dbReference>
<feature type="site" description="Electron transfer via tryptophanyl radical" evidence="5">
    <location>
        <position position="377"/>
    </location>
</feature>
<dbReference type="FunFam" id="1.10.579.10:FF:000001">
    <property type="entry name" value="Cryptochrome 1"/>
    <property type="match status" value="1"/>
</dbReference>
<gene>
    <name evidence="7" type="ORF">Vretifemale_9242</name>
</gene>
<evidence type="ECO:0000256" key="4">
    <source>
        <dbReference type="PIRSR" id="PIRSR602081-1"/>
    </source>
</evidence>
<keyword evidence="3 4" id="KW-0274">FAD</keyword>
<accession>A0A8J4CFP3</accession>
<feature type="compositionally biased region" description="Low complexity" evidence="6">
    <location>
        <begin position="542"/>
        <end position="557"/>
    </location>
</feature>
<proteinExistence type="inferred from homology"/>
<dbReference type="AlphaFoldDB" id="A0A8J4CFP3"/>
<evidence type="ECO:0000313" key="7">
    <source>
        <dbReference type="EMBL" id="GIL80097.1"/>
    </source>
</evidence>
<comment type="caution">
    <text evidence="7">The sequence shown here is derived from an EMBL/GenBank/DDBJ whole genome shotgun (WGS) entry which is preliminary data.</text>
</comment>
<dbReference type="EMBL" id="BNCP01000017">
    <property type="protein sequence ID" value="GIL80097.1"/>
    <property type="molecule type" value="Genomic_DNA"/>
</dbReference>
<feature type="compositionally biased region" description="Gly residues" evidence="6">
    <location>
        <begin position="558"/>
        <end position="567"/>
    </location>
</feature>
<dbReference type="Pfam" id="PF03441">
    <property type="entry name" value="FAD_binding_7"/>
    <property type="match status" value="1"/>
</dbReference>
<dbReference type="Pfam" id="PF00875">
    <property type="entry name" value="DNA_photolyase"/>
    <property type="match status" value="1"/>
</dbReference>
<dbReference type="GO" id="GO:0003904">
    <property type="term" value="F:deoxyribodipyrimidine photo-lyase activity"/>
    <property type="evidence" value="ECO:0007669"/>
    <property type="project" value="TreeGrafter"/>
</dbReference>
<dbReference type="GO" id="GO:0043153">
    <property type="term" value="P:entrainment of circadian clock by photoperiod"/>
    <property type="evidence" value="ECO:0007669"/>
    <property type="project" value="TreeGrafter"/>
</dbReference>
<dbReference type="InterPro" id="IPR002081">
    <property type="entry name" value="Cryptochrome/DNA_photolyase_1"/>
</dbReference>
<feature type="binding site" evidence="4">
    <location>
        <begin position="292"/>
        <end position="299"/>
    </location>
    <ligand>
        <name>FAD</name>
        <dbReference type="ChEBI" id="CHEBI:57692"/>
    </ligand>
</feature>
<keyword evidence="8" id="KW-1185">Reference proteome</keyword>
<evidence type="ECO:0000256" key="3">
    <source>
        <dbReference type="ARBA" id="ARBA00022827"/>
    </source>
</evidence>
<keyword evidence="2 4" id="KW-0285">Flavoprotein</keyword>
<protein>
    <submittedName>
        <fullName evidence="7">Uncharacterized protein</fullName>
    </submittedName>
</protein>
<dbReference type="Proteomes" id="UP000747110">
    <property type="component" value="Unassembled WGS sequence"/>
</dbReference>
<dbReference type="InterPro" id="IPR005101">
    <property type="entry name" value="Cryptochr/Photolyase_FAD-bd"/>
</dbReference>
<comment type="similarity">
    <text evidence="1">Belongs to the DNA photolyase class-1 family.</text>
</comment>
<feature type="binding site" evidence="4">
    <location>
        <begin position="251"/>
        <end position="255"/>
    </location>
    <ligand>
        <name>FAD</name>
        <dbReference type="ChEBI" id="CHEBI:57692"/>
    </ligand>
</feature>
<dbReference type="GO" id="GO:0032922">
    <property type="term" value="P:circadian regulation of gene expression"/>
    <property type="evidence" value="ECO:0007669"/>
    <property type="project" value="TreeGrafter"/>
</dbReference>
<dbReference type="SUPFAM" id="SSF52425">
    <property type="entry name" value="Cryptochrome/photolyase, N-terminal domain"/>
    <property type="match status" value="1"/>
</dbReference>
<feature type="site" description="Electron transfer via tryptophanyl radical" evidence="5">
    <location>
        <position position="400"/>
    </location>
</feature>
<evidence type="ECO:0000313" key="8">
    <source>
        <dbReference type="Proteomes" id="UP000747110"/>
    </source>
</evidence>
<feature type="compositionally biased region" description="Pro residues" evidence="6">
    <location>
        <begin position="170"/>
        <end position="184"/>
    </location>
</feature>
<dbReference type="Gene3D" id="3.40.50.620">
    <property type="entry name" value="HUPs"/>
    <property type="match status" value="1"/>
</dbReference>
<feature type="compositionally biased region" description="Low complexity" evidence="6">
    <location>
        <begin position="629"/>
        <end position="645"/>
    </location>
</feature>
<reference evidence="7" key="1">
    <citation type="journal article" date="2021" name="Proc. Natl. Acad. Sci. U.S.A.">
        <title>Three genomes in the algal genus Volvox reveal the fate of a haploid sex-determining region after a transition to homothallism.</title>
        <authorList>
            <person name="Yamamoto K."/>
            <person name="Hamaji T."/>
            <person name="Kawai-Toyooka H."/>
            <person name="Matsuzaki R."/>
            <person name="Takahashi F."/>
            <person name="Nishimura Y."/>
            <person name="Kawachi M."/>
            <person name="Noguchi H."/>
            <person name="Minakuchi Y."/>
            <person name="Umen J.G."/>
            <person name="Toyoda A."/>
            <person name="Nozaki H."/>
        </authorList>
    </citation>
    <scope>NUCLEOTIDE SEQUENCE</scope>
    <source>
        <strain evidence="7">NIES-3786</strain>
    </source>
</reference>
<evidence type="ECO:0000256" key="5">
    <source>
        <dbReference type="PIRSR" id="PIRSR602081-2"/>
    </source>
</evidence>
<evidence type="ECO:0000256" key="2">
    <source>
        <dbReference type="ARBA" id="ARBA00022630"/>
    </source>
</evidence>
<feature type="region of interest" description="Disordered" evidence="6">
    <location>
        <begin position="542"/>
        <end position="570"/>
    </location>
</feature>
<organism evidence="7 8">
    <name type="scientific">Volvox reticuliferus</name>
    <dbReference type="NCBI Taxonomy" id="1737510"/>
    <lineage>
        <taxon>Eukaryota</taxon>
        <taxon>Viridiplantae</taxon>
        <taxon>Chlorophyta</taxon>
        <taxon>core chlorophytes</taxon>
        <taxon>Chlorophyceae</taxon>
        <taxon>CS clade</taxon>
        <taxon>Chlamydomonadales</taxon>
        <taxon>Volvocaceae</taxon>
        <taxon>Volvox</taxon>
    </lineage>
</organism>
<dbReference type="GO" id="GO:0005634">
    <property type="term" value="C:nucleus"/>
    <property type="evidence" value="ECO:0007669"/>
    <property type="project" value="TreeGrafter"/>
</dbReference>
<evidence type="ECO:0000256" key="1">
    <source>
        <dbReference type="ARBA" id="ARBA00005862"/>
    </source>
</evidence>
<dbReference type="InterPro" id="IPR036134">
    <property type="entry name" value="Crypto/Photolyase_FAD-like_sf"/>
</dbReference>
<sequence length="680" mass="74192">MAASRKSSIIWFRKGLRLHDNPALLEACKDAENMYPVFVLDPFFLQQSSYKVSVNRYNFLLESLRDLDASFKARGSRLLVLRGKPEDVFPRVFREWDITHLCFEVDTEPYARTRDARIQELAEEAGVQVQTAISHTLYDTEMLVARNGGRPPLTMVSFCNLVNKVGDPLSPVPDPPATLPPPGEGKPSADPTITGVPTWHEVGFKEAPTTIFKGGETEALQRLSASFANSKWVAGFKKPDTDPSAFDPTSTTVLSPYLKFGCLSARLFHLRLLEVYRKHTGHSQPPVSLRGQLLWREFFYTVGAHTPNFHRMEGNPLCKQIDWDANEEYLAAWREARTGFPWIDAIMTQLRQWGWMHHLARHSVACFLTRGDLYVSWERGMEVFEEYLIDQDHYLNAANWMWLSASAFFNQYFRVYSPISFGKKYDPDGKFIRKFLPVLKNMPSKYIYEPWTAPPEVQRRAGCIIGRDYPTPIVDHPVASKRNIARMAAAYRANKSAADTDGGGDGNDEYGPTSMAAAAAASKALRGKPSKKSATSTAAVTATGAAAAPNAANKATAGSGGGNGGGASDSAAAAASSAIAAATAFTARQSGTRSKTDVVDAEKAEAEDLALAAATAAFRAIGNSDADNDPGAAAADKPTAEAEATVKGTMKARSVGFRGGRGGNKRQRTIQEALKPMTSG</sequence>
<dbReference type="PANTHER" id="PTHR11455:SF9">
    <property type="entry name" value="CRYPTOCHROME CIRCADIAN CLOCK 5 ISOFORM X1"/>
    <property type="match status" value="1"/>
</dbReference>
<dbReference type="PROSITE" id="PS51645">
    <property type="entry name" value="PHR_CRY_ALPHA_BETA"/>
    <property type="match status" value="1"/>
</dbReference>
<dbReference type="GO" id="GO:0071949">
    <property type="term" value="F:FAD binding"/>
    <property type="evidence" value="ECO:0007669"/>
    <property type="project" value="TreeGrafter"/>
</dbReference>
<feature type="binding site" evidence="4">
    <location>
        <begin position="390"/>
        <end position="392"/>
    </location>
    <ligand>
        <name>FAD</name>
        <dbReference type="ChEBI" id="CHEBI:57692"/>
    </ligand>
</feature>
<evidence type="ECO:0000256" key="6">
    <source>
        <dbReference type="SAM" id="MobiDB-lite"/>
    </source>
</evidence>
<feature type="site" description="Electron transfer via tryptophanyl radical" evidence="5">
    <location>
        <position position="323"/>
    </location>
</feature>
<dbReference type="OrthoDB" id="435881at2759"/>
<dbReference type="Gene3D" id="1.10.579.10">
    <property type="entry name" value="DNA Cyclobutane Dipyrimidine Photolyase, subunit A, domain 3"/>
    <property type="match status" value="1"/>
</dbReference>